<dbReference type="InterPro" id="IPR014746">
    <property type="entry name" value="Gln_synth/guanido_kin_cat_dom"/>
</dbReference>
<dbReference type="Gene3D" id="1.10.10.410">
    <property type="match status" value="1"/>
</dbReference>
<dbReference type="SUPFAM" id="SSF89095">
    <property type="entry name" value="GatB/YqeY motif"/>
    <property type="match status" value="1"/>
</dbReference>
<dbReference type="SMART" id="SM00845">
    <property type="entry name" value="GatB_Yqey"/>
    <property type="match status" value="1"/>
</dbReference>
<dbReference type="HAMAP" id="MF_00121">
    <property type="entry name" value="GatB"/>
    <property type="match status" value="1"/>
</dbReference>
<dbReference type="InterPro" id="IPR018027">
    <property type="entry name" value="Asn/Gln_amidotransferase"/>
</dbReference>
<dbReference type="NCBIfam" id="TIGR00133">
    <property type="entry name" value="gatB"/>
    <property type="match status" value="1"/>
</dbReference>
<evidence type="ECO:0000313" key="13">
    <source>
        <dbReference type="Proteomes" id="UP000178302"/>
    </source>
</evidence>
<comment type="function">
    <text evidence="7 10">Allows the formation of correctly charged Asn-tRNA(Asn) or Gln-tRNA(Gln) through the transamidation of misacylated Asp-tRNA(Asn) or Glu-tRNA(Gln) in organisms which lack either or both of asparaginyl-tRNA or glutaminyl-tRNA synthetases. The reaction takes place in the presence of glutamine and ATP through an activated phospho-Asp-tRNA(Asn) or phospho-Glu-tRNA(Gln).</text>
</comment>
<dbReference type="PROSITE" id="PS01234">
    <property type="entry name" value="GATB"/>
    <property type="match status" value="1"/>
</dbReference>
<gene>
    <name evidence="10" type="primary">gatB</name>
    <name evidence="12" type="ORF">A2909_01410</name>
</gene>
<dbReference type="InterPro" id="IPR004413">
    <property type="entry name" value="GatB"/>
</dbReference>
<keyword evidence="6 10" id="KW-0648">Protein biosynthesis</keyword>
<dbReference type="InterPro" id="IPR042114">
    <property type="entry name" value="GatB_C_1"/>
</dbReference>
<evidence type="ECO:0000259" key="11">
    <source>
        <dbReference type="SMART" id="SM00845"/>
    </source>
</evidence>
<dbReference type="InterPro" id="IPR003789">
    <property type="entry name" value="Asn/Gln_tRNA_amidoTrase-B-like"/>
</dbReference>
<dbReference type="Proteomes" id="UP000178302">
    <property type="component" value="Unassembled WGS sequence"/>
</dbReference>
<comment type="caution">
    <text evidence="12">The sequence shown here is derived from an EMBL/GenBank/DDBJ whole genome shotgun (WGS) entry which is preliminary data.</text>
</comment>
<dbReference type="Pfam" id="PF02637">
    <property type="entry name" value="GatB_Yqey"/>
    <property type="match status" value="1"/>
</dbReference>
<keyword evidence="4 10" id="KW-0547">Nucleotide-binding</keyword>
<evidence type="ECO:0000256" key="3">
    <source>
        <dbReference type="ARBA" id="ARBA00022598"/>
    </source>
</evidence>
<organism evidence="12 13">
    <name type="scientific">Candidatus Tagabacteria bacterium RIFCSPLOWO2_01_FULL_39_11</name>
    <dbReference type="NCBI Taxonomy" id="1802295"/>
    <lineage>
        <taxon>Bacteria</taxon>
        <taxon>Candidatus Tagaibacteriota</taxon>
    </lineage>
</organism>
<dbReference type="EC" id="6.3.5.-" evidence="10"/>
<proteinExistence type="inferred from homology"/>
<keyword evidence="3 10" id="KW-0436">Ligase</keyword>
<dbReference type="Pfam" id="PF02934">
    <property type="entry name" value="GatB_N"/>
    <property type="match status" value="1"/>
</dbReference>
<evidence type="ECO:0000256" key="10">
    <source>
        <dbReference type="HAMAP-Rule" id="MF_00121"/>
    </source>
</evidence>
<evidence type="ECO:0000256" key="6">
    <source>
        <dbReference type="ARBA" id="ARBA00022917"/>
    </source>
</evidence>
<dbReference type="GO" id="GO:0050567">
    <property type="term" value="F:glutaminyl-tRNA synthase (glutamine-hydrolyzing) activity"/>
    <property type="evidence" value="ECO:0007669"/>
    <property type="project" value="UniProtKB-UniRule"/>
</dbReference>
<evidence type="ECO:0000256" key="4">
    <source>
        <dbReference type="ARBA" id="ARBA00022741"/>
    </source>
</evidence>
<evidence type="ECO:0000256" key="2">
    <source>
        <dbReference type="ARBA" id="ARBA00011123"/>
    </source>
</evidence>
<dbReference type="FunFam" id="1.10.10.410:FF:000001">
    <property type="entry name" value="Aspartyl/glutamyl-tRNA(Asn/Gln) amidotransferase subunit B"/>
    <property type="match status" value="1"/>
</dbReference>
<evidence type="ECO:0000256" key="1">
    <source>
        <dbReference type="ARBA" id="ARBA00005306"/>
    </source>
</evidence>
<dbReference type="PANTHER" id="PTHR11659:SF0">
    <property type="entry name" value="GLUTAMYL-TRNA(GLN) AMIDOTRANSFERASE SUBUNIT B, MITOCHONDRIAL"/>
    <property type="match status" value="1"/>
</dbReference>
<name>A0A1G2LNC4_9BACT</name>
<dbReference type="GO" id="GO:0006412">
    <property type="term" value="P:translation"/>
    <property type="evidence" value="ECO:0007669"/>
    <property type="project" value="UniProtKB-UniRule"/>
</dbReference>
<evidence type="ECO:0000256" key="7">
    <source>
        <dbReference type="ARBA" id="ARBA00024799"/>
    </source>
</evidence>
<dbReference type="SUPFAM" id="SSF55931">
    <property type="entry name" value="Glutamine synthetase/guanido kinase"/>
    <property type="match status" value="1"/>
</dbReference>
<comment type="similarity">
    <text evidence="1 10">Belongs to the GatB/GatE family. GatB subfamily.</text>
</comment>
<dbReference type="GO" id="GO:0050566">
    <property type="term" value="F:asparaginyl-tRNA synthase (glutamine-hydrolyzing) activity"/>
    <property type="evidence" value="ECO:0007669"/>
    <property type="project" value="RHEA"/>
</dbReference>
<sequence length="480" mass="54833">MKYQPVIGLEIHAELKTKTKMFCNSLNDPLEQHPNVNICPVCAGQPGALPVINKEAVRKVLMVGLALDGKIAETSYFDRKNYFYPDLPKGYQISQYKCPLVEGGRLNKVRITRIHLEEDTGKLVHREGENYSLIDFNRAGVPLMELVTEPAIASSGEARAFAEELQLLLKYLGVSDADMEKGQMRVEVNISLQSEISDSKLGTKVEVKNLNSFRSVERAIEYEIKRQTGVLEEGKKVIQETRGWDEKKQKTFSQRQKEESHDYRYFPEPDLPSLKLEEIEEFKIENLKRQLPELPWQKRERLAKQYGLKDNLDIFIRDKALADYFENIISEILAWEANEQKEKLIKLASNYLLSDLQGILKEKSASFDDILITPENFAELMKMIAKNEISSRVAKDVLKVMFQKGGDPSEIIKNLGVSQISDKEELERIAKKIIEANPDAVLSYKQGRQNALQFLSGQIMKETRGKANPKIIQEILIKSI</sequence>
<evidence type="ECO:0000256" key="5">
    <source>
        <dbReference type="ARBA" id="ARBA00022840"/>
    </source>
</evidence>
<protein>
    <recommendedName>
        <fullName evidence="10">Aspartyl/glutamyl-tRNA(Asn/Gln) amidotransferase subunit B</fullName>
        <shortName evidence="10">Asp/Glu-ADT subunit B</shortName>
        <ecNumber evidence="10">6.3.5.-</ecNumber>
    </recommendedName>
</protein>
<dbReference type="InterPro" id="IPR017958">
    <property type="entry name" value="Gln-tRNA_amidoTrfase_suB_CS"/>
</dbReference>
<dbReference type="NCBIfam" id="NF004012">
    <property type="entry name" value="PRK05477.1-2"/>
    <property type="match status" value="1"/>
</dbReference>
<accession>A0A1G2LNC4</accession>
<dbReference type="GO" id="GO:0005524">
    <property type="term" value="F:ATP binding"/>
    <property type="evidence" value="ECO:0007669"/>
    <property type="project" value="UniProtKB-KW"/>
</dbReference>
<dbReference type="GO" id="GO:0070681">
    <property type="term" value="P:glutaminyl-tRNAGln biosynthesis via transamidation"/>
    <property type="evidence" value="ECO:0007669"/>
    <property type="project" value="TreeGrafter"/>
</dbReference>
<dbReference type="PANTHER" id="PTHR11659">
    <property type="entry name" value="GLUTAMYL-TRNA GLN AMIDOTRANSFERASE SUBUNIT B MITOCHONDRIAL AND PROKARYOTIC PET112-RELATED"/>
    <property type="match status" value="1"/>
</dbReference>
<dbReference type="EMBL" id="MHQZ01000042">
    <property type="protein sequence ID" value="OHA13110.1"/>
    <property type="molecule type" value="Genomic_DNA"/>
</dbReference>
<dbReference type="NCBIfam" id="NF004014">
    <property type="entry name" value="PRK05477.1-4"/>
    <property type="match status" value="1"/>
</dbReference>
<reference evidence="12 13" key="1">
    <citation type="journal article" date="2016" name="Nat. Commun.">
        <title>Thousands of microbial genomes shed light on interconnected biogeochemical processes in an aquifer system.</title>
        <authorList>
            <person name="Anantharaman K."/>
            <person name="Brown C.T."/>
            <person name="Hug L.A."/>
            <person name="Sharon I."/>
            <person name="Castelle C.J."/>
            <person name="Probst A.J."/>
            <person name="Thomas B.C."/>
            <person name="Singh A."/>
            <person name="Wilkins M.J."/>
            <person name="Karaoz U."/>
            <person name="Brodie E.L."/>
            <person name="Williams K.H."/>
            <person name="Hubbard S.S."/>
            <person name="Banfield J.F."/>
        </authorList>
    </citation>
    <scope>NUCLEOTIDE SEQUENCE [LARGE SCALE GENOMIC DNA]</scope>
</reference>
<comment type="catalytic activity">
    <reaction evidence="9 10">
        <text>L-glutamyl-tRNA(Gln) + L-glutamine + ATP + H2O = L-glutaminyl-tRNA(Gln) + L-glutamate + ADP + phosphate + H(+)</text>
        <dbReference type="Rhea" id="RHEA:17521"/>
        <dbReference type="Rhea" id="RHEA-COMP:9681"/>
        <dbReference type="Rhea" id="RHEA-COMP:9684"/>
        <dbReference type="ChEBI" id="CHEBI:15377"/>
        <dbReference type="ChEBI" id="CHEBI:15378"/>
        <dbReference type="ChEBI" id="CHEBI:29985"/>
        <dbReference type="ChEBI" id="CHEBI:30616"/>
        <dbReference type="ChEBI" id="CHEBI:43474"/>
        <dbReference type="ChEBI" id="CHEBI:58359"/>
        <dbReference type="ChEBI" id="CHEBI:78520"/>
        <dbReference type="ChEBI" id="CHEBI:78521"/>
        <dbReference type="ChEBI" id="CHEBI:456216"/>
    </reaction>
</comment>
<keyword evidence="5 10" id="KW-0067">ATP-binding</keyword>
<evidence type="ECO:0000313" key="12">
    <source>
        <dbReference type="EMBL" id="OHA13110.1"/>
    </source>
</evidence>
<dbReference type="AlphaFoldDB" id="A0A1G2LNC4"/>
<dbReference type="Gene3D" id="1.10.150.380">
    <property type="entry name" value="GatB domain, N-terminal subdomain"/>
    <property type="match status" value="1"/>
</dbReference>
<dbReference type="InterPro" id="IPR023168">
    <property type="entry name" value="GatB_Yqey_C_2"/>
</dbReference>
<dbReference type="InterPro" id="IPR006075">
    <property type="entry name" value="Asn/Gln-tRNA_Trfase_suB/E_cat"/>
</dbReference>
<comment type="subunit">
    <text evidence="2 10">Heterotrimer of A, B and C subunits.</text>
</comment>
<dbReference type="InterPro" id="IPR017959">
    <property type="entry name" value="Asn/Gln-tRNA_amidoTrfase_suB/E"/>
</dbReference>
<feature type="domain" description="Asn/Gln amidotransferase" evidence="11">
    <location>
        <begin position="323"/>
        <end position="480"/>
    </location>
</feature>
<comment type="catalytic activity">
    <reaction evidence="8 10">
        <text>L-aspartyl-tRNA(Asn) + L-glutamine + ATP + H2O = L-asparaginyl-tRNA(Asn) + L-glutamate + ADP + phosphate + 2 H(+)</text>
        <dbReference type="Rhea" id="RHEA:14513"/>
        <dbReference type="Rhea" id="RHEA-COMP:9674"/>
        <dbReference type="Rhea" id="RHEA-COMP:9677"/>
        <dbReference type="ChEBI" id="CHEBI:15377"/>
        <dbReference type="ChEBI" id="CHEBI:15378"/>
        <dbReference type="ChEBI" id="CHEBI:29985"/>
        <dbReference type="ChEBI" id="CHEBI:30616"/>
        <dbReference type="ChEBI" id="CHEBI:43474"/>
        <dbReference type="ChEBI" id="CHEBI:58359"/>
        <dbReference type="ChEBI" id="CHEBI:78515"/>
        <dbReference type="ChEBI" id="CHEBI:78516"/>
        <dbReference type="ChEBI" id="CHEBI:456216"/>
    </reaction>
</comment>
<evidence type="ECO:0000256" key="8">
    <source>
        <dbReference type="ARBA" id="ARBA00047380"/>
    </source>
</evidence>
<evidence type="ECO:0000256" key="9">
    <source>
        <dbReference type="ARBA" id="ARBA00047913"/>
    </source>
</evidence>